<evidence type="ECO:0000256" key="4">
    <source>
        <dbReference type="ARBA" id="ARBA00023110"/>
    </source>
</evidence>
<dbReference type="Gene3D" id="3.10.50.40">
    <property type="match status" value="1"/>
</dbReference>
<evidence type="ECO:0000256" key="1">
    <source>
        <dbReference type="ARBA" id="ARBA00000971"/>
    </source>
</evidence>
<keyword evidence="10" id="KW-1185">Reference proteome</keyword>
<evidence type="ECO:0000256" key="3">
    <source>
        <dbReference type="ARBA" id="ARBA00013194"/>
    </source>
</evidence>
<organism evidence="9 10">
    <name type="scientific">Pelomonas aquatica</name>
    <dbReference type="NCBI Taxonomy" id="431058"/>
    <lineage>
        <taxon>Bacteria</taxon>
        <taxon>Pseudomonadati</taxon>
        <taxon>Pseudomonadota</taxon>
        <taxon>Betaproteobacteria</taxon>
        <taxon>Burkholderiales</taxon>
        <taxon>Sphaerotilaceae</taxon>
        <taxon>Roseateles</taxon>
    </lineage>
</organism>
<keyword evidence="5 6" id="KW-0413">Isomerase</keyword>
<dbReference type="PROSITE" id="PS50198">
    <property type="entry name" value="PPIC_PPIASE_2"/>
    <property type="match status" value="1"/>
</dbReference>
<name>A0ABU1Z3L6_9BURK</name>
<dbReference type="SUPFAM" id="SSF54534">
    <property type="entry name" value="FKBP-like"/>
    <property type="match status" value="1"/>
</dbReference>
<dbReference type="InterPro" id="IPR046357">
    <property type="entry name" value="PPIase_dom_sf"/>
</dbReference>
<dbReference type="Pfam" id="PF13616">
    <property type="entry name" value="Rotamase_3"/>
    <property type="match status" value="1"/>
</dbReference>
<dbReference type="Proteomes" id="UP001180536">
    <property type="component" value="Unassembled WGS sequence"/>
</dbReference>
<evidence type="ECO:0000313" key="10">
    <source>
        <dbReference type="Proteomes" id="UP001180536"/>
    </source>
</evidence>
<keyword evidence="7" id="KW-0732">Signal</keyword>
<gene>
    <name evidence="9" type="ORF">J2X16_000528</name>
</gene>
<dbReference type="PANTHER" id="PTHR47245:SF2">
    <property type="entry name" value="PEPTIDYL-PROLYL CIS-TRANS ISOMERASE HP_0175-RELATED"/>
    <property type="match status" value="1"/>
</dbReference>
<dbReference type="PROSITE" id="PS01096">
    <property type="entry name" value="PPIC_PPIASE_1"/>
    <property type="match status" value="1"/>
</dbReference>
<accession>A0ABU1Z3L6</accession>
<reference evidence="9 10" key="1">
    <citation type="submission" date="2023-07" db="EMBL/GenBank/DDBJ databases">
        <title>Sorghum-associated microbial communities from plants grown in Nebraska, USA.</title>
        <authorList>
            <person name="Schachtman D."/>
        </authorList>
    </citation>
    <scope>NUCLEOTIDE SEQUENCE [LARGE SCALE GENOMIC DNA]</scope>
    <source>
        <strain evidence="9 10">BE310</strain>
    </source>
</reference>
<sequence>MSLPLRRLGCALAALALMPSGHAAPTDDTDLPETLRRGYVGPIVGPADDGAYARGTLGLIRPSYGRASLYVAWRVMHLPVGAVAKESHERKGSWLEGSAVSQTGADEIDAWLAARGALQQRAPAVRPDYFRPGKLTVAGAGEIDTVEGQCGPDAFAFATRTLRELVADASLKAADRLAWIAGQDAVFARCTWAPGKTAAPPLPALLPASAPARLKALNAYQRAAALFYGDDYVAARQAFDAIAAVPDHPMRPWATLGALRSLVRDAVRDADWDAAVADAWTKRQLRGAEFSAAVAEPAVRHRARADAALTEISARAQAAAADAALAPVQAAIGYTLRRALLQLGPMAPLRLAMEKLDRVEDNPYALGTLDLFQQLYPQVAPDRPLGELAAVLRRHAWFDFIATVQACSDAPKAADAAACDAEHGHALARWQESKDNAWLLAALMTARQPAAKDLPAAEAARAVAAGRPEWASLQFYAARVLRAQGRGVDARAAVEAVAASRVVHRRDRALLEADEPGLARQPAVTEAQVRAEYDRFVALGPTEYRVRHLLVQTRELADAALARIRGGEPFEAVAAAVSADSGSRAKGGDLGWSLPVYFAPPFADAVKRLAPRGLSESPVQTQFGWHVIEVSEVRPRLVPPFEQVKARIQEGLERRAGQGQK</sequence>
<evidence type="ECO:0000256" key="2">
    <source>
        <dbReference type="ARBA" id="ARBA00007656"/>
    </source>
</evidence>
<evidence type="ECO:0000313" key="9">
    <source>
        <dbReference type="EMBL" id="MDR7295207.1"/>
    </source>
</evidence>
<dbReference type="InterPro" id="IPR000297">
    <property type="entry name" value="PPIase_PpiC"/>
</dbReference>
<evidence type="ECO:0000256" key="5">
    <source>
        <dbReference type="ARBA" id="ARBA00023235"/>
    </source>
</evidence>
<dbReference type="EC" id="5.2.1.8" evidence="3"/>
<dbReference type="PANTHER" id="PTHR47245">
    <property type="entry name" value="PEPTIDYLPROLYL ISOMERASE"/>
    <property type="match status" value="1"/>
</dbReference>
<comment type="similarity">
    <text evidence="2">Belongs to the PpiC/parvulin rotamase family.</text>
</comment>
<feature type="domain" description="PpiC" evidence="8">
    <location>
        <begin position="541"/>
        <end position="632"/>
    </location>
</feature>
<dbReference type="InterPro" id="IPR023058">
    <property type="entry name" value="PPIase_PpiC_CS"/>
</dbReference>
<feature type="signal peptide" evidence="7">
    <location>
        <begin position="1"/>
        <end position="23"/>
    </location>
</feature>
<protein>
    <recommendedName>
        <fullName evidence="3">peptidylprolyl isomerase</fullName>
        <ecNumber evidence="3">5.2.1.8</ecNumber>
    </recommendedName>
</protein>
<dbReference type="InterPro" id="IPR050245">
    <property type="entry name" value="PrsA_foldase"/>
</dbReference>
<proteinExistence type="inferred from homology"/>
<feature type="chain" id="PRO_5045960627" description="peptidylprolyl isomerase" evidence="7">
    <location>
        <begin position="24"/>
        <end position="661"/>
    </location>
</feature>
<dbReference type="EMBL" id="JAVDXQ010000001">
    <property type="protein sequence ID" value="MDR7295207.1"/>
    <property type="molecule type" value="Genomic_DNA"/>
</dbReference>
<keyword evidence="4 6" id="KW-0697">Rotamase</keyword>
<comment type="caution">
    <text evidence="9">The sequence shown here is derived from an EMBL/GenBank/DDBJ whole genome shotgun (WGS) entry which is preliminary data.</text>
</comment>
<evidence type="ECO:0000259" key="8">
    <source>
        <dbReference type="PROSITE" id="PS50198"/>
    </source>
</evidence>
<evidence type="ECO:0000256" key="7">
    <source>
        <dbReference type="SAM" id="SignalP"/>
    </source>
</evidence>
<evidence type="ECO:0000256" key="6">
    <source>
        <dbReference type="PROSITE-ProRule" id="PRU00278"/>
    </source>
</evidence>
<comment type="catalytic activity">
    <reaction evidence="1">
        <text>[protein]-peptidylproline (omega=180) = [protein]-peptidylproline (omega=0)</text>
        <dbReference type="Rhea" id="RHEA:16237"/>
        <dbReference type="Rhea" id="RHEA-COMP:10747"/>
        <dbReference type="Rhea" id="RHEA-COMP:10748"/>
        <dbReference type="ChEBI" id="CHEBI:83833"/>
        <dbReference type="ChEBI" id="CHEBI:83834"/>
        <dbReference type="EC" id="5.2.1.8"/>
    </reaction>
</comment>